<dbReference type="Proteomes" id="UP001262889">
    <property type="component" value="Unassembled WGS sequence"/>
</dbReference>
<comment type="caution">
    <text evidence="1">The sequence shown here is derived from an EMBL/GenBank/DDBJ whole genome shotgun (WGS) entry which is preliminary data.</text>
</comment>
<evidence type="ECO:0000313" key="2">
    <source>
        <dbReference type="Proteomes" id="UP001262889"/>
    </source>
</evidence>
<dbReference type="RefSeq" id="WP_311533850.1">
    <property type="nucleotide sequence ID" value="NZ_JAVRHQ010000004.1"/>
</dbReference>
<protein>
    <submittedName>
        <fullName evidence="1">Uncharacterized protein</fullName>
    </submittedName>
</protein>
<sequence length="45" mass="5390">MKLHFYSPDPNILKDEIIESIEEKTLKTWSLLPDEDTTYLKHTKQ</sequence>
<gene>
    <name evidence="1" type="ORF">RM553_04955</name>
</gene>
<reference evidence="1 2" key="1">
    <citation type="submission" date="2023-09" db="EMBL/GenBank/DDBJ databases">
        <authorList>
            <person name="Rey-Velasco X."/>
        </authorList>
    </citation>
    <scope>NUCLEOTIDE SEQUENCE [LARGE SCALE GENOMIC DNA]</scope>
    <source>
        <strain evidence="1 2">F363</strain>
    </source>
</reference>
<accession>A0ABU3C757</accession>
<organism evidence="1 2">
    <name type="scientific">Autumnicola tepida</name>
    <dbReference type="NCBI Taxonomy" id="3075595"/>
    <lineage>
        <taxon>Bacteria</taxon>
        <taxon>Pseudomonadati</taxon>
        <taxon>Bacteroidota</taxon>
        <taxon>Flavobacteriia</taxon>
        <taxon>Flavobacteriales</taxon>
        <taxon>Flavobacteriaceae</taxon>
        <taxon>Autumnicola</taxon>
    </lineage>
</organism>
<name>A0ABU3C757_9FLAO</name>
<dbReference type="EMBL" id="JAVRHQ010000004">
    <property type="protein sequence ID" value="MDT0642176.1"/>
    <property type="molecule type" value="Genomic_DNA"/>
</dbReference>
<proteinExistence type="predicted"/>
<keyword evidence="2" id="KW-1185">Reference proteome</keyword>
<evidence type="ECO:0000313" key="1">
    <source>
        <dbReference type="EMBL" id="MDT0642176.1"/>
    </source>
</evidence>